<protein>
    <submittedName>
        <fullName evidence="2">Uncharacterized protein</fullName>
    </submittedName>
</protein>
<evidence type="ECO:0000313" key="2">
    <source>
        <dbReference type="EMBL" id="GAI04929.1"/>
    </source>
</evidence>
<feature type="non-terminal residue" evidence="2">
    <location>
        <position position="1"/>
    </location>
</feature>
<feature type="compositionally biased region" description="Basic and acidic residues" evidence="1">
    <location>
        <begin position="21"/>
        <end position="32"/>
    </location>
</feature>
<gene>
    <name evidence="2" type="ORF">S06H3_12007</name>
</gene>
<feature type="region of interest" description="Disordered" evidence="1">
    <location>
        <begin position="21"/>
        <end position="40"/>
    </location>
</feature>
<evidence type="ECO:0000256" key="1">
    <source>
        <dbReference type="SAM" id="MobiDB-lite"/>
    </source>
</evidence>
<organism evidence="2">
    <name type="scientific">marine sediment metagenome</name>
    <dbReference type="NCBI Taxonomy" id="412755"/>
    <lineage>
        <taxon>unclassified sequences</taxon>
        <taxon>metagenomes</taxon>
        <taxon>ecological metagenomes</taxon>
    </lineage>
</organism>
<dbReference type="AlphaFoldDB" id="X1MEY3"/>
<dbReference type="EMBL" id="BARV01005899">
    <property type="protein sequence ID" value="GAI04929.1"/>
    <property type="molecule type" value="Genomic_DNA"/>
</dbReference>
<name>X1MEY3_9ZZZZ</name>
<proteinExistence type="predicted"/>
<sequence length="40" mass="4828">KQREEENEFAWLDKIPDVTKKDEQKKELKQEKNLSNINSP</sequence>
<reference evidence="2" key="1">
    <citation type="journal article" date="2014" name="Front. Microbiol.">
        <title>High frequency of phylogenetically diverse reductive dehalogenase-homologous genes in deep subseafloor sedimentary metagenomes.</title>
        <authorList>
            <person name="Kawai M."/>
            <person name="Futagami T."/>
            <person name="Toyoda A."/>
            <person name="Takaki Y."/>
            <person name="Nishi S."/>
            <person name="Hori S."/>
            <person name="Arai W."/>
            <person name="Tsubouchi T."/>
            <person name="Morono Y."/>
            <person name="Uchiyama I."/>
            <person name="Ito T."/>
            <person name="Fujiyama A."/>
            <person name="Inagaki F."/>
            <person name="Takami H."/>
        </authorList>
    </citation>
    <scope>NUCLEOTIDE SEQUENCE</scope>
    <source>
        <strain evidence="2">Expedition CK06-06</strain>
    </source>
</reference>
<accession>X1MEY3</accession>
<comment type="caution">
    <text evidence="2">The sequence shown here is derived from an EMBL/GenBank/DDBJ whole genome shotgun (WGS) entry which is preliminary data.</text>
</comment>